<organism evidence="1 2">
    <name type="scientific">Haemaphysalis longicornis</name>
    <name type="common">Bush tick</name>
    <dbReference type="NCBI Taxonomy" id="44386"/>
    <lineage>
        <taxon>Eukaryota</taxon>
        <taxon>Metazoa</taxon>
        <taxon>Ecdysozoa</taxon>
        <taxon>Arthropoda</taxon>
        <taxon>Chelicerata</taxon>
        <taxon>Arachnida</taxon>
        <taxon>Acari</taxon>
        <taxon>Parasitiformes</taxon>
        <taxon>Ixodida</taxon>
        <taxon>Ixodoidea</taxon>
        <taxon>Ixodidae</taxon>
        <taxon>Haemaphysalinae</taxon>
        <taxon>Haemaphysalis</taxon>
    </lineage>
</organism>
<dbReference type="Proteomes" id="UP000821853">
    <property type="component" value="Unassembled WGS sequence"/>
</dbReference>
<dbReference type="AlphaFoldDB" id="A0A9J6GY69"/>
<evidence type="ECO:0000313" key="1">
    <source>
        <dbReference type="EMBL" id="KAH9379300.1"/>
    </source>
</evidence>
<sequence>MADEGFTIEDILELIGVHLNKPHFLKNGPVFEKVVAKTEDIASLQIDVERLILKIKSCHMFGVGYR</sequence>
<proteinExistence type="predicted"/>
<protein>
    <submittedName>
        <fullName evidence="1">Uncharacterized protein</fullName>
    </submittedName>
</protein>
<dbReference type="EMBL" id="JABSTR010000009">
    <property type="protein sequence ID" value="KAH9379300.1"/>
    <property type="molecule type" value="Genomic_DNA"/>
</dbReference>
<keyword evidence="2" id="KW-1185">Reference proteome</keyword>
<dbReference type="VEuPathDB" id="VectorBase:HLOH_059155"/>
<comment type="caution">
    <text evidence="1">The sequence shown here is derived from an EMBL/GenBank/DDBJ whole genome shotgun (WGS) entry which is preliminary data.</text>
</comment>
<accession>A0A9J6GY69</accession>
<reference evidence="1 2" key="1">
    <citation type="journal article" date="2020" name="Cell">
        <title>Large-Scale Comparative Analyses of Tick Genomes Elucidate Their Genetic Diversity and Vector Capacities.</title>
        <authorList>
            <consortium name="Tick Genome and Microbiome Consortium (TIGMIC)"/>
            <person name="Jia N."/>
            <person name="Wang J."/>
            <person name="Shi W."/>
            <person name="Du L."/>
            <person name="Sun Y."/>
            <person name="Zhan W."/>
            <person name="Jiang J.F."/>
            <person name="Wang Q."/>
            <person name="Zhang B."/>
            <person name="Ji P."/>
            <person name="Bell-Sakyi L."/>
            <person name="Cui X.M."/>
            <person name="Yuan T.T."/>
            <person name="Jiang B.G."/>
            <person name="Yang W.F."/>
            <person name="Lam T.T."/>
            <person name="Chang Q.C."/>
            <person name="Ding S.J."/>
            <person name="Wang X.J."/>
            <person name="Zhu J.G."/>
            <person name="Ruan X.D."/>
            <person name="Zhao L."/>
            <person name="Wei J.T."/>
            <person name="Ye R.Z."/>
            <person name="Que T.C."/>
            <person name="Du C.H."/>
            <person name="Zhou Y.H."/>
            <person name="Cheng J.X."/>
            <person name="Dai P.F."/>
            <person name="Guo W.B."/>
            <person name="Han X.H."/>
            <person name="Huang E.J."/>
            <person name="Li L.F."/>
            <person name="Wei W."/>
            <person name="Gao Y.C."/>
            <person name="Liu J.Z."/>
            <person name="Shao H.Z."/>
            <person name="Wang X."/>
            <person name="Wang C.C."/>
            <person name="Yang T.C."/>
            <person name="Huo Q.B."/>
            <person name="Li W."/>
            <person name="Chen H.Y."/>
            <person name="Chen S.E."/>
            <person name="Zhou L.G."/>
            <person name="Ni X.B."/>
            <person name="Tian J.H."/>
            <person name="Sheng Y."/>
            <person name="Liu T."/>
            <person name="Pan Y.S."/>
            <person name="Xia L.Y."/>
            <person name="Li J."/>
            <person name="Zhao F."/>
            <person name="Cao W.C."/>
        </authorList>
    </citation>
    <scope>NUCLEOTIDE SEQUENCE [LARGE SCALE GENOMIC DNA]</scope>
    <source>
        <strain evidence="1">HaeL-2018</strain>
    </source>
</reference>
<gene>
    <name evidence="1" type="ORF">HPB48_004497</name>
</gene>
<name>A0A9J6GY69_HAELO</name>
<evidence type="ECO:0000313" key="2">
    <source>
        <dbReference type="Proteomes" id="UP000821853"/>
    </source>
</evidence>